<name>A0ABX8AFL2_9BRAD</name>
<evidence type="ECO:0000313" key="2">
    <source>
        <dbReference type="EMBL" id="QUS42522.1"/>
    </source>
</evidence>
<dbReference type="EMBL" id="CP036498">
    <property type="protein sequence ID" value="QUS42522.1"/>
    <property type="molecule type" value="Genomic_DNA"/>
</dbReference>
<sequence length="150" mass="16077">MQAGIADAILSMRSDAVIATDLAGSITVWNPGAERIFGYTAPEALGQSLDLIIPDALRARHWQGYHHVMATGSSRYGDGDLLAVPALVKSGARISVEFTMAVLHDEAGRPSGAVSILRDVSKRFEETRLLKQQLAAARQQFQPHPATAEG</sequence>
<dbReference type="InterPro" id="IPR013767">
    <property type="entry name" value="PAS_fold"/>
</dbReference>
<dbReference type="InterPro" id="IPR000014">
    <property type="entry name" value="PAS"/>
</dbReference>
<dbReference type="PROSITE" id="PS50112">
    <property type="entry name" value="PAS"/>
    <property type="match status" value="1"/>
</dbReference>
<protein>
    <submittedName>
        <fullName evidence="2">PAS domain S-box protein</fullName>
    </submittedName>
</protein>
<accession>A0ABX8AFL2</accession>
<dbReference type="InterPro" id="IPR035965">
    <property type="entry name" value="PAS-like_dom_sf"/>
</dbReference>
<organism evidence="2 3">
    <name type="scientific">Tardiphaga alba</name>
    <dbReference type="NCBI Taxonomy" id="340268"/>
    <lineage>
        <taxon>Bacteria</taxon>
        <taxon>Pseudomonadati</taxon>
        <taxon>Pseudomonadota</taxon>
        <taxon>Alphaproteobacteria</taxon>
        <taxon>Hyphomicrobiales</taxon>
        <taxon>Nitrobacteraceae</taxon>
        <taxon>Tardiphaga</taxon>
    </lineage>
</organism>
<dbReference type="Proteomes" id="UP000682843">
    <property type="component" value="Chromosome"/>
</dbReference>
<evidence type="ECO:0000259" key="1">
    <source>
        <dbReference type="PROSITE" id="PS50112"/>
    </source>
</evidence>
<dbReference type="Pfam" id="PF00989">
    <property type="entry name" value="PAS"/>
    <property type="match status" value="1"/>
</dbReference>
<dbReference type="Gene3D" id="3.30.450.20">
    <property type="entry name" value="PAS domain"/>
    <property type="match status" value="1"/>
</dbReference>
<gene>
    <name evidence="2" type="ORF">RPMA_21675</name>
</gene>
<dbReference type="CDD" id="cd00130">
    <property type="entry name" value="PAS"/>
    <property type="match status" value="1"/>
</dbReference>
<keyword evidence="3" id="KW-1185">Reference proteome</keyword>
<dbReference type="SUPFAM" id="SSF55785">
    <property type="entry name" value="PYP-like sensor domain (PAS domain)"/>
    <property type="match status" value="1"/>
</dbReference>
<proteinExistence type="predicted"/>
<feature type="domain" description="PAS" evidence="1">
    <location>
        <begin position="9"/>
        <end position="55"/>
    </location>
</feature>
<reference evidence="2 3" key="1">
    <citation type="submission" date="2019-02" db="EMBL/GenBank/DDBJ databases">
        <title>Emended description of the genus Rhodopseudomonas and description of Rhodopseudomonas albus sp. nov., a non-phototrophic, heavy-metal-tolerant bacterium isolated from garden soil.</title>
        <authorList>
            <person name="Bao Z."/>
            <person name="Cao W.W."/>
            <person name="Sato Y."/>
            <person name="Nishizawa T."/>
            <person name="Zhao J."/>
            <person name="Guo Y."/>
            <person name="Ohta H."/>
        </authorList>
    </citation>
    <scope>NUCLEOTIDE SEQUENCE [LARGE SCALE GENOMIC DNA]</scope>
    <source>
        <strain evidence="2 3">SK50-23</strain>
    </source>
</reference>
<dbReference type="NCBIfam" id="TIGR00229">
    <property type="entry name" value="sensory_box"/>
    <property type="match status" value="1"/>
</dbReference>
<dbReference type="SMART" id="SM00091">
    <property type="entry name" value="PAS"/>
    <property type="match status" value="1"/>
</dbReference>
<evidence type="ECO:0000313" key="3">
    <source>
        <dbReference type="Proteomes" id="UP000682843"/>
    </source>
</evidence>